<organism evidence="2 3">
    <name type="scientific">Dyadobacter frigoris</name>
    <dbReference type="NCBI Taxonomy" id="2576211"/>
    <lineage>
        <taxon>Bacteria</taxon>
        <taxon>Pseudomonadati</taxon>
        <taxon>Bacteroidota</taxon>
        <taxon>Cytophagia</taxon>
        <taxon>Cytophagales</taxon>
        <taxon>Spirosomataceae</taxon>
        <taxon>Dyadobacter</taxon>
    </lineage>
</organism>
<protein>
    <submittedName>
        <fullName evidence="2">VCBS repeat-containing protein</fullName>
    </submittedName>
</protein>
<sequence>MIMPNQYKNNYILLFLFLIVSSGCERNVGDNTRAQSEALAKLRCGSCHMFPNPALLDKKTWREGILPAMAEHFGIEVLQGNVYLPHKNSTLSIREWQSIIRYYETLAPDSLKSVESFEKITDWATFRLKTPDPDLSQVSATIMTGINPENKKIFTSSLNHSALYEWNSKLKPSLVTELSTAAVDITFPKQGSFESIITCMGGMRALDNTKGDVIGISKNGSGSKGKINIAENLIRPIQTRPLDFNKDGLTDYLVCSFGHNFGGLYLLQQRADKSFKKVSVREVPGATQSVIVDFNNDGWPDIMTLFAHANEGIWLFINDKKGGFVERNILRFPPVFGSSSFQLIDINKDGRLDIIYTAGDNSDYSRILKPYHGLYIFLNKSDGNNGSFHFEKSYFFPLNGATKAMAADFDNDGDIDIATIAFFANFKSKPYDTFTYFENETKTGLKFKAHNIPIYEKGRWICMDVNDYDGDGDMDIVLGNYSKGFMNQENFKPDWDVHLPFVVLENLIIVKD</sequence>
<dbReference type="Pfam" id="PF13517">
    <property type="entry name" value="FG-GAP_3"/>
    <property type="match status" value="1"/>
</dbReference>
<evidence type="ECO:0000313" key="3">
    <source>
        <dbReference type="Proteomes" id="UP000304900"/>
    </source>
</evidence>
<dbReference type="InterPro" id="IPR013517">
    <property type="entry name" value="FG-GAP"/>
</dbReference>
<keyword evidence="3" id="KW-1185">Reference proteome</keyword>
<name>A0A4U6D5V8_9BACT</name>
<dbReference type="InterPro" id="IPR018588">
    <property type="entry name" value="Dihaem_cytochrome-c"/>
</dbReference>
<dbReference type="InterPro" id="IPR028994">
    <property type="entry name" value="Integrin_alpha_N"/>
</dbReference>
<evidence type="ECO:0000313" key="2">
    <source>
        <dbReference type="EMBL" id="TKT91611.1"/>
    </source>
</evidence>
<dbReference type="Gene3D" id="2.130.10.130">
    <property type="entry name" value="Integrin alpha, N-terminal"/>
    <property type="match status" value="1"/>
</dbReference>
<gene>
    <name evidence="2" type="ORF">FDK13_14690</name>
</gene>
<dbReference type="PANTHER" id="PTHR46580">
    <property type="entry name" value="SENSOR KINASE-RELATED"/>
    <property type="match status" value="1"/>
</dbReference>
<evidence type="ECO:0000256" key="1">
    <source>
        <dbReference type="ARBA" id="ARBA00022729"/>
    </source>
</evidence>
<proteinExistence type="predicted"/>
<accession>A0A4U6D5V8</accession>
<dbReference type="AlphaFoldDB" id="A0A4U6D5V8"/>
<keyword evidence="1" id="KW-0732">Signal</keyword>
<dbReference type="PANTHER" id="PTHR46580:SF4">
    <property type="entry name" value="ATP_GTP-BINDING PROTEIN"/>
    <property type="match status" value="1"/>
</dbReference>
<dbReference type="OrthoDB" id="1391917at2"/>
<dbReference type="Proteomes" id="UP000304900">
    <property type="component" value="Unassembled WGS sequence"/>
</dbReference>
<comment type="caution">
    <text evidence="2">The sequence shown here is derived from an EMBL/GenBank/DDBJ whole genome shotgun (WGS) entry which is preliminary data.</text>
</comment>
<dbReference type="Pfam" id="PF09626">
    <property type="entry name" value="DHC"/>
    <property type="match status" value="1"/>
</dbReference>
<dbReference type="SUPFAM" id="SSF69318">
    <property type="entry name" value="Integrin alpha N-terminal domain"/>
    <property type="match status" value="1"/>
</dbReference>
<dbReference type="EMBL" id="SZVO01000006">
    <property type="protein sequence ID" value="TKT91611.1"/>
    <property type="molecule type" value="Genomic_DNA"/>
</dbReference>
<reference evidence="2 3" key="1">
    <citation type="submission" date="2019-05" db="EMBL/GenBank/DDBJ databases">
        <title>Dyadobacter AR-3-8 sp. nov., isolated from arctic soil.</title>
        <authorList>
            <person name="Chaudhary D.K."/>
        </authorList>
    </citation>
    <scope>NUCLEOTIDE SEQUENCE [LARGE SCALE GENOMIC DNA]</scope>
    <source>
        <strain evidence="2 3">AR-3-8</strain>
    </source>
</reference>